<protein>
    <submittedName>
        <fullName evidence="3">PAP2 family protein</fullName>
    </submittedName>
</protein>
<comment type="caution">
    <text evidence="3">The sequence shown here is derived from an EMBL/GenBank/DDBJ whole genome shotgun (WGS) entry which is preliminary data.</text>
</comment>
<dbReference type="PANTHER" id="PTHR14969:SF13">
    <property type="entry name" value="AT30094P"/>
    <property type="match status" value="1"/>
</dbReference>
<name>A0A8J8Q175_9EURY</name>
<feature type="transmembrane region" description="Helical" evidence="1">
    <location>
        <begin position="64"/>
        <end position="83"/>
    </location>
</feature>
<feature type="transmembrane region" description="Helical" evidence="1">
    <location>
        <begin position="228"/>
        <end position="245"/>
    </location>
</feature>
<feature type="transmembrane region" description="Helical" evidence="1">
    <location>
        <begin position="251"/>
        <end position="270"/>
    </location>
</feature>
<dbReference type="RefSeq" id="WP_148859091.1">
    <property type="nucleotide sequence ID" value="NZ_PHNJ01000009.1"/>
</dbReference>
<dbReference type="InterPro" id="IPR036938">
    <property type="entry name" value="PAP2/HPO_sf"/>
</dbReference>
<dbReference type="SUPFAM" id="SSF48317">
    <property type="entry name" value="Acid phosphatase/Vanadium-dependent haloperoxidase"/>
    <property type="match status" value="1"/>
</dbReference>
<keyword evidence="1" id="KW-1133">Transmembrane helix</keyword>
<dbReference type="EMBL" id="PHNJ01000009">
    <property type="protein sequence ID" value="TYL37561.1"/>
    <property type="molecule type" value="Genomic_DNA"/>
</dbReference>
<accession>A0A8J8Q175</accession>
<dbReference type="OrthoDB" id="10182at2157"/>
<dbReference type="AlphaFoldDB" id="A0A8J8Q175"/>
<feature type="transmembrane region" description="Helical" evidence="1">
    <location>
        <begin position="103"/>
        <end position="123"/>
    </location>
</feature>
<sequence length="307" mass="32284">MDTGTLENIFFDEATNEAVRASFPEPAIRFFELVTHLGDGATLLLVVALVYWFGSPTKQRTRGLVLAIALVALAVSAGLKGSIDAARPEVAFTHATYSPYSFPSGHALGSAAVYSAVAVYGRLGTRGLRYAVAGAIIVLVALSRIVIGAHFLGDALAGVVLGLGIVTAIYYLDPDPEPLFLLAGAIAIVSFAFGSTHYTTLTTGAAIGATLAWQYAGRRQWAPSGASLLVLGLCCLPALVALRLVTAGLDLHWIVDVLGYAVIVGFFVLVPAVGERLNDRPAVVRLQSRLPFDGRTVDSDQLSGSRE</sequence>
<evidence type="ECO:0000313" key="4">
    <source>
        <dbReference type="Proteomes" id="UP000766904"/>
    </source>
</evidence>
<evidence type="ECO:0000313" key="3">
    <source>
        <dbReference type="EMBL" id="TYL37561.1"/>
    </source>
</evidence>
<feature type="transmembrane region" description="Helical" evidence="1">
    <location>
        <begin position="179"/>
        <end position="194"/>
    </location>
</feature>
<feature type="transmembrane region" description="Helical" evidence="1">
    <location>
        <begin position="33"/>
        <end position="52"/>
    </location>
</feature>
<reference evidence="3" key="1">
    <citation type="submission" date="2017-11" db="EMBL/GenBank/DDBJ databases">
        <authorList>
            <person name="Kajale S.C."/>
            <person name="Sharma A."/>
        </authorList>
    </citation>
    <scope>NUCLEOTIDE SEQUENCE</scope>
    <source>
        <strain evidence="3">LS1_42</strain>
    </source>
</reference>
<feature type="transmembrane region" description="Helical" evidence="1">
    <location>
        <begin position="155"/>
        <end position="172"/>
    </location>
</feature>
<dbReference type="PANTHER" id="PTHR14969">
    <property type="entry name" value="SPHINGOSINE-1-PHOSPHATE PHOSPHOHYDROLASE"/>
    <property type="match status" value="1"/>
</dbReference>
<proteinExistence type="predicted"/>
<feature type="transmembrane region" description="Helical" evidence="1">
    <location>
        <begin position="130"/>
        <end position="149"/>
    </location>
</feature>
<keyword evidence="1" id="KW-0812">Transmembrane</keyword>
<evidence type="ECO:0000259" key="2">
    <source>
        <dbReference type="SMART" id="SM00014"/>
    </source>
</evidence>
<dbReference type="Pfam" id="PF01569">
    <property type="entry name" value="PAP2"/>
    <property type="match status" value="1"/>
</dbReference>
<keyword evidence="4" id="KW-1185">Reference proteome</keyword>
<dbReference type="SMART" id="SM00014">
    <property type="entry name" value="acidPPc"/>
    <property type="match status" value="1"/>
</dbReference>
<organism evidence="3 4">
    <name type="scientific">Natronococcus pandeyae</name>
    <dbReference type="NCBI Taxonomy" id="2055836"/>
    <lineage>
        <taxon>Archaea</taxon>
        <taxon>Methanobacteriati</taxon>
        <taxon>Methanobacteriota</taxon>
        <taxon>Stenosarchaea group</taxon>
        <taxon>Halobacteria</taxon>
        <taxon>Halobacteriales</taxon>
        <taxon>Natrialbaceae</taxon>
        <taxon>Natronococcus</taxon>
    </lineage>
</organism>
<feature type="domain" description="Phosphatidic acid phosphatase type 2/haloperoxidase" evidence="2">
    <location>
        <begin position="61"/>
        <end position="170"/>
    </location>
</feature>
<evidence type="ECO:0000256" key="1">
    <source>
        <dbReference type="SAM" id="Phobius"/>
    </source>
</evidence>
<keyword evidence="1" id="KW-0472">Membrane</keyword>
<dbReference type="InterPro" id="IPR000326">
    <property type="entry name" value="PAP2/HPO"/>
</dbReference>
<dbReference type="Gene3D" id="1.20.144.10">
    <property type="entry name" value="Phosphatidic acid phosphatase type 2/haloperoxidase"/>
    <property type="match status" value="1"/>
</dbReference>
<dbReference type="Proteomes" id="UP000766904">
    <property type="component" value="Unassembled WGS sequence"/>
</dbReference>
<gene>
    <name evidence="3" type="ORF">CV102_16485</name>
</gene>